<dbReference type="Proteomes" id="UP000033651">
    <property type="component" value="Unassembled WGS sequence"/>
</dbReference>
<dbReference type="CDD" id="cd00130">
    <property type="entry name" value="PAS"/>
    <property type="match status" value="1"/>
</dbReference>
<dbReference type="Gene3D" id="3.30.450.20">
    <property type="entry name" value="PAS domain"/>
    <property type="match status" value="1"/>
</dbReference>
<comment type="caution">
    <text evidence="1">The sequence shown here is derived from an EMBL/GenBank/DDBJ whole genome shotgun (WGS) entry which is preliminary data.</text>
</comment>
<dbReference type="InterPro" id="IPR000014">
    <property type="entry name" value="PAS"/>
</dbReference>
<organism evidence="1 2">
    <name type="scientific">Luteibacter yeojuensis</name>
    <dbReference type="NCBI Taxonomy" id="345309"/>
    <lineage>
        <taxon>Bacteria</taxon>
        <taxon>Pseudomonadati</taxon>
        <taxon>Pseudomonadota</taxon>
        <taxon>Gammaproteobacteria</taxon>
        <taxon>Lysobacterales</taxon>
        <taxon>Rhodanobacteraceae</taxon>
        <taxon>Luteibacter</taxon>
    </lineage>
</organism>
<name>A0A0F3KMK2_9GAMM</name>
<dbReference type="AlphaFoldDB" id="A0A0F3KMK2"/>
<accession>A0A0F3KMK2</accession>
<gene>
    <name evidence="1" type="ORF">VI08_12205</name>
</gene>
<evidence type="ECO:0000313" key="2">
    <source>
        <dbReference type="Proteomes" id="UP000033651"/>
    </source>
</evidence>
<protein>
    <recommendedName>
        <fullName evidence="3">PAS domain-containing protein</fullName>
    </recommendedName>
</protein>
<evidence type="ECO:0000313" key="1">
    <source>
        <dbReference type="EMBL" id="KJV32495.1"/>
    </source>
</evidence>
<dbReference type="EMBL" id="JZRB01000025">
    <property type="protein sequence ID" value="KJV32495.1"/>
    <property type="molecule type" value="Genomic_DNA"/>
</dbReference>
<dbReference type="SUPFAM" id="SSF55785">
    <property type="entry name" value="PYP-like sensor domain (PAS domain)"/>
    <property type="match status" value="1"/>
</dbReference>
<sequence>MVGSGAGELTQEVAELVRLAGPGAEGEGIVIADATGEMVYADEMATEIMGIVRMGAGVEDYSVLHGVFTEEGRPYPSSDLPLARAVLFQKTTKNERLLMRRPDGITYLLNVTARPLFDAAKRQVGSVVFFRVVAR</sequence>
<reference evidence="1 2" key="1">
    <citation type="submission" date="2015-03" db="EMBL/GenBank/DDBJ databases">
        <title>Draft genome sequence of Luteibacter yeojuensis strain SU11.</title>
        <authorList>
            <person name="Sulaiman J."/>
            <person name="Priya K."/>
            <person name="Chan K.-G."/>
        </authorList>
    </citation>
    <scope>NUCLEOTIDE SEQUENCE [LARGE SCALE GENOMIC DNA]</scope>
    <source>
        <strain evidence="1 2">SU11</strain>
    </source>
</reference>
<keyword evidence="2" id="KW-1185">Reference proteome</keyword>
<evidence type="ECO:0008006" key="3">
    <source>
        <dbReference type="Google" id="ProtNLM"/>
    </source>
</evidence>
<proteinExistence type="predicted"/>
<dbReference type="InterPro" id="IPR035965">
    <property type="entry name" value="PAS-like_dom_sf"/>
</dbReference>
<dbReference type="PATRIC" id="fig|345309.4.peg.1784"/>